<comment type="caution">
    <text evidence="9">The sequence shown here is derived from an EMBL/GenBank/DDBJ whole genome shotgun (WGS) entry which is preliminary data.</text>
</comment>
<dbReference type="SUPFAM" id="SSF161098">
    <property type="entry name" value="MetI-like"/>
    <property type="match status" value="1"/>
</dbReference>
<evidence type="ECO:0000259" key="8">
    <source>
        <dbReference type="PROSITE" id="PS50928"/>
    </source>
</evidence>
<proteinExistence type="inferred from homology"/>
<keyword evidence="5 7" id="KW-1133">Transmembrane helix</keyword>
<dbReference type="InterPro" id="IPR000515">
    <property type="entry name" value="MetI-like"/>
</dbReference>
<accession>A0A6B1DPT3</accession>
<organism evidence="9">
    <name type="scientific">Caldilineaceae bacterium SB0662_bin_9</name>
    <dbReference type="NCBI Taxonomy" id="2605258"/>
    <lineage>
        <taxon>Bacteria</taxon>
        <taxon>Bacillati</taxon>
        <taxon>Chloroflexota</taxon>
        <taxon>Caldilineae</taxon>
        <taxon>Caldilineales</taxon>
        <taxon>Caldilineaceae</taxon>
    </lineage>
</organism>
<dbReference type="CDD" id="cd06261">
    <property type="entry name" value="TM_PBP2"/>
    <property type="match status" value="1"/>
</dbReference>
<feature type="transmembrane region" description="Helical" evidence="7">
    <location>
        <begin position="202"/>
        <end position="227"/>
    </location>
</feature>
<comment type="similarity">
    <text evidence="7">Belongs to the binding-protein-dependent transport system permease family.</text>
</comment>
<evidence type="ECO:0000256" key="7">
    <source>
        <dbReference type="RuleBase" id="RU363032"/>
    </source>
</evidence>
<feature type="transmembrane region" description="Helical" evidence="7">
    <location>
        <begin position="260"/>
        <end position="281"/>
    </location>
</feature>
<evidence type="ECO:0000256" key="2">
    <source>
        <dbReference type="ARBA" id="ARBA00022448"/>
    </source>
</evidence>
<feature type="transmembrane region" description="Helical" evidence="7">
    <location>
        <begin position="126"/>
        <end position="150"/>
    </location>
</feature>
<evidence type="ECO:0000256" key="4">
    <source>
        <dbReference type="ARBA" id="ARBA00022692"/>
    </source>
</evidence>
<evidence type="ECO:0000313" key="9">
    <source>
        <dbReference type="EMBL" id="MYD89580.1"/>
    </source>
</evidence>
<evidence type="ECO:0000256" key="1">
    <source>
        <dbReference type="ARBA" id="ARBA00004651"/>
    </source>
</evidence>
<gene>
    <name evidence="9" type="ORF">F4Y08_04450</name>
</gene>
<evidence type="ECO:0000256" key="5">
    <source>
        <dbReference type="ARBA" id="ARBA00022989"/>
    </source>
</evidence>
<dbReference type="Pfam" id="PF00528">
    <property type="entry name" value="BPD_transp_1"/>
    <property type="match status" value="1"/>
</dbReference>
<feature type="domain" description="ABC transmembrane type-1" evidence="8">
    <location>
        <begin position="91"/>
        <end position="281"/>
    </location>
</feature>
<keyword evidence="4 7" id="KW-0812">Transmembrane</keyword>
<name>A0A6B1DPT3_9CHLR</name>
<reference evidence="9" key="1">
    <citation type="submission" date="2019-09" db="EMBL/GenBank/DDBJ databases">
        <title>Characterisation of the sponge microbiome using genome-centric metagenomics.</title>
        <authorList>
            <person name="Engelberts J.P."/>
            <person name="Robbins S.J."/>
            <person name="De Goeij J.M."/>
            <person name="Aranda M."/>
            <person name="Bell S.C."/>
            <person name="Webster N.S."/>
        </authorList>
    </citation>
    <scope>NUCLEOTIDE SEQUENCE</scope>
    <source>
        <strain evidence="9">SB0662_bin_9</strain>
    </source>
</reference>
<dbReference type="GO" id="GO:0055085">
    <property type="term" value="P:transmembrane transport"/>
    <property type="evidence" value="ECO:0007669"/>
    <property type="project" value="InterPro"/>
</dbReference>
<keyword evidence="2 7" id="KW-0813">Transport</keyword>
<sequence>MATDTRVQPAPTVAAVQPRPLRGRSGLMAVFRHVILLPGVVFFVIPLVFMVSTSLKALRQIALFPPELIPNPVLWANYPEVFHYAPMHLYFVNTLFLVLPAIFGAVFTSSLAAYAFARLRAPGKNAIFIVLLSTMMVPAFVTMIPTYILFAKLRWVGGFKPLVIPYLMGSAFFVFLLRQFFLTIPRELEDAAFIDGSSRLRTFTGIVLPLAKPVLATVTIFAFMASWNEYMGPLIYLSNKKQYVLSLGLQVFTDAYGGEWGLLMAASSMMVAPVILLFFFAQKHFVTGITMSGLKG</sequence>
<dbReference type="Gene3D" id="1.10.3720.10">
    <property type="entry name" value="MetI-like"/>
    <property type="match status" value="1"/>
</dbReference>
<protein>
    <submittedName>
        <fullName evidence="9">Carbohydrate ABC transporter permease</fullName>
    </submittedName>
</protein>
<dbReference type="EMBL" id="VXPY01000030">
    <property type="protein sequence ID" value="MYD89580.1"/>
    <property type="molecule type" value="Genomic_DNA"/>
</dbReference>
<dbReference type="GO" id="GO:0005886">
    <property type="term" value="C:plasma membrane"/>
    <property type="evidence" value="ECO:0007669"/>
    <property type="project" value="UniProtKB-SubCell"/>
</dbReference>
<evidence type="ECO:0000256" key="6">
    <source>
        <dbReference type="ARBA" id="ARBA00023136"/>
    </source>
</evidence>
<dbReference type="PANTHER" id="PTHR43744">
    <property type="entry name" value="ABC TRANSPORTER PERMEASE PROTEIN MG189-RELATED-RELATED"/>
    <property type="match status" value="1"/>
</dbReference>
<evidence type="ECO:0000256" key="3">
    <source>
        <dbReference type="ARBA" id="ARBA00022475"/>
    </source>
</evidence>
<feature type="transmembrane region" description="Helical" evidence="7">
    <location>
        <begin position="162"/>
        <end position="181"/>
    </location>
</feature>
<dbReference type="PROSITE" id="PS50928">
    <property type="entry name" value="ABC_TM1"/>
    <property type="match status" value="1"/>
</dbReference>
<comment type="subcellular location">
    <subcellularLocation>
        <location evidence="1 7">Cell membrane</location>
        <topology evidence="1 7">Multi-pass membrane protein</topology>
    </subcellularLocation>
</comment>
<keyword evidence="6 7" id="KW-0472">Membrane</keyword>
<keyword evidence="3" id="KW-1003">Cell membrane</keyword>
<dbReference type="AlphaFoldDB" id="A0A6B1DPT3"/>
<dbReference type="InterPro" id="IPR035906">
    <property type="entry name" value="MetI-like_sf"/>
</dbReference>
<dbReference type="PANTHER" id="PTHR43744:SF12">
    <property type="entry name" value="ABC TRANSPORTER PERMEASE PROTEIN MG189-RELATED"/>
    <property type="match status" value="1"/>
</dbReference>
<feature type="transmembrane region" description="Helical" evidence="7">
    <location>
        <begin position="29"/>
        <end position="49"/>
    </location>
</feature>
<feature type="transmembrane region" description="Helical" evidence="7">
    <location>
        <begin position="89"/>
        <end position="114"/>
    </location>
</feature>